<proteinExistence type="predicted"/>
<evidence type="ECO:0000313" key="2">
    <source>
        <dbReference type="Proteomes" id="UP000607653"/>
    </source>
</evidence>
<name>A0A822ZQR3_NELNU</name>
<gene>
    <name evidence="1" type="ORF">HUJ06_003909</name>
</gene>
<dbReference type="EMBL" id="DUZY01000007">
    <property type="protein sequence ID" value="DAD45679.1"/>
    <property type="molecule type" value="Genomic_DNA"/>
</dbReference>
<dbReference type="AlphaFoldDB" id="A0A822ZQR3"/>
<comment type="caution">
    <text evidence="1">The sequence shown here is derived from an EMBL/GenBank/DDBJ whole genome shotgun (WGS) entry which is preliminary data.</text>
</comment>
<keyword evidence="2" id="KW-1185">Reference proteome</keyword>
<reference evidence="1 2" key="1">
    <citation type="journal article" date="2020" name="Mol. Biol. Evol.">
        <title>Distinct Expression and Methylation Patterns for Genes with Different Fates following a Single Whole-Genome Duplication in Flowering Plants.</title>
        <authorList>
            <person name="Shi T."/>
            <person name="Rahmani R.S."/>
            <person name="Gugger P.F."/>
            <person name="Wang M."/>
            <person name="Li H."/>
            <person name="Zhang Y."/>
            <person name="Li Z."/>
            <person name="Wang Q."/>
            <person name="Van de Peer Y."/>
            <person name="Marchal K."/>
            <person name="Chen J."/>
        </authorList>
    </citation>
    <scope>NUCLEOTIDE SEQUENCE [LARGE SCALE GENOMIC DNA]</scope>
    <source>
        <tissue evidence="1">Leaf</tissue>
    </source>
</reference>
<sequence>MGKKQKKIDSLAHWQRQTAELLIEKVQISKKIEILTLRLKVCN</sequence>
<accession>A0A822ZQR3</accession>
<dbReference type="Proteomes" id="UP000607653">
    <property type="component" value="Unassembled WGS sequence"/>
</dbReference>
<organism evidence="1 2">
    <name type="scientific">Nelumbo nucifera</name>
    <name type="common">Sacred lotus</name>
    <dbReference type="NCBI Taxonomy" id="4432"/>
    <lineage>
        <taxon>Eukaryota</taxon>
        <taxon>Viridiplantae</taxon>
        <taxon>Streptophyta</taxon>
        <taxon>Embryophyta</taxon>
        <taxon>Tracheophyta</taxon>
        <taxon>Spermatophyta</taxon>
        <taxon>Magnoliopsida</taxon>
        <taxon>Proteales</taxon>
        <taxon>Nelumbonaceae</taxon>
        <taxon>Nelumbo</taxon>
    </lineage>
</organism>
<evidence type="ECO:0000313" key="1">
    <source>
        <dbReference type="EMBL" id="DAD45679.1"/>
    </source>
</evidence>
<protein>
    <submittedName>
        <fullName evidence="1">Uncharacterized protein</fullName>
    </submittedName>
</protein>